<evidence type="ECO:0000313" key="2">
    <source>
        <dbReference type="WBParaSite" id="PEQ_0001421801-mRNA-1"/>
    </source>
</evidence>
<dbReference type="Proteomes" id="UP000887564">
    <property type="component" value="Unplaced"/>
</dbReference>
<reference evidence="2" key="1">
    <citation type="submission" date="2022-11" db="UniProtKB">
        <authorList>
            <consortium name="WormBaseParasite"/>
        </authorList>
    </citation>
    <scope>IDENTIFICATION</scope>
</reference>
<accession>A0A914S6C7</accession>
<organism evidence="1 2">
    <name type="scientific">Parascaris equorum</name>
    <name type="common">Equine roundworm</name>
    <dbReference type="NCBI Taxonomy" id="6256"/>
    <lineage>
        <taxon>Eukaryota</taxon>
        <taxon>Metazoa</taxon>
        <taxon>Ecdysozoa</taxon>
        <taxon>Nematoda</taxon>
        <taxon>Chromadorea</taxon>
        <taxon>Rhabditida</taxon>
        <taxon>Spirurina</taxon>
        <taxon>Ascaridomorpha</taxon>
        <taxon>Ascaridoidea</taxon>
        <taxon>Ascarididae</taxon>
        <taxon>Parascaris</taxon>
    </lineage>
</organism>
<proteinExistence type="predicted"/>
<keyword evidence="1" id="KW-1185">Reference proteome</keyword>
<dbReference type="AlphaFoldDB" id="A0A914S6C7"/>
<sequence>MQRSRESYENFRKIRWSLTRRCLSTGPQLNESFLHIQQNRFVDNRLSEIRRSPAQFRYVDNGSAMTPADLATRGLTIAELRQ</sequence>
<evidence type="ECO:0000313" key="1">
    <source>
        <dbReference type="Proteomes" id="UP000887564"/>
    </source>
</evidence>
<dbReference type="WBParaSite" id="PEQ_0001421801-mRNA-1">
    <property type="protein sequence ID" value="PEQ_0001421801-mRNA-1"/>
    <property type="gene ID" value="PEQ_0001421801"/>
</dbReference>
<name>A0A914S6C7_PAREQ</name>
<protein>
    <submittedName>
        <fullName evidence="2">Uncharacterized protein</fullName>
    </submittedName>
</protein>